<proteinExistence type="predicted"/>
<dbReference type="GeneID" id="66105339"/>
<comment type="caution">
    <text evidence="1">The sequence shown here is derived from an EMBL/GenBank/DDBJ whole genome shotgun (WGS) entry which is preliminary data.</text>
</comment>
<protein>
    <recommendedName>
        <fullName evidence="3">Reverse transcriptase zinc-binding domain-containing protein</fullName>
    </recommendedName>
</protein>
<name>A0A9P7VVK9_9AGAR</name>
<gene>
    <name evidence="1" type="ORF">BT62DRAFT_890845</name>
</gene>
<dbReference type="RefSeq" id="XP_043041836.1">
    <property type="nucleotide sequence ID" value="XM_043183042.1"/>
</dbReference>
<dbReference type="OrthoDB" id="3262992at2759"/>
<keyword evidence="2" id="KW-1185">Reference proteome</keyword>
<dbReference type="EMBL" id="MU250530">
    <property type="protein sequence ID" value="KAG7448336.1"/>
    <property type="molecule type" value="Genomic_DNA"/>
</dbReference>
<accession>A0A9P7VVK9</accession>
<feature type="non-terminal residue" evidence="1">
    <location>
        <position position="1"/>
    </location>
</feature>
<reference evidence="1" key="1">
    <citation type="submission" date="2020-11" db="EMBL/GenBank/DDBJ databases">
        <title>Adaptations for nitrogen fixation in a non-lichenized fungal sporocarp promotes dispersal by wood-feeding termites.</title>
        <authorList>
            <consortium name="DOE Joint Genome Institute"/>
            <person name="Koch R.A."/>
            <person name="Yoon G."/>
            <person name="Arayal U."/>
            <person name="Lail K."/>
            <person name="Amirebrahimi M."/>
            <person name="Labutti K."/>
            <person name="Lipzen A."/>
            <person name="Riley R."/>
            <person name="Barry K."/>
            <person name="Henrissat B."/>
            <person name="Grigoriev I.V."/>
            <person name="Herr J.R."/>
            <person name="Aime M.C."/>
        </authorList>
    </citation>
    <scope>NUCLEOTIDE SEQUENCE</scope>
    <source>
        <strain evidence="1">MCA 3950</strain>
    </source>
</reference>
<dbReference type="Proteomes" id="UP000812287">
    <property type="component" value="Unassembled WGS sequence"/>
</dbReference>
<evidence type="ECO:0000313" key="2">
    <source>
        <dbReference type="Proteomes" id="UP000812287"/>
    </source>
</evidence>
<organism evidence="1 2">
    <name type="scientific">Guyanagaster necrorhizus</name>
    <dbReference type="NCBI Taxonomy" id="856835"/>
    <lineage>
        <taxon>Eukaryota</taxon>
        <taxon>Fungi</taxon>
        <taxon>Dikarya</taxon>
        <taxon>Basidiomycota</taxon>
        <taxon>Agaricomycotina</taxon>
        <taxon>Agaricomycetes</taxon>
        <taxon>Agaricomycetidae</taxon>
        <taxon>Agaricales</taxon>
        <taxon>Marasmiineae</taxon>
        <taxon>Physalacriaceae</taxon>
        <taxon>Guyanagaster</taxon>
    </lineage>
</organism>
<evidence type="ECO:0008006" key="3">
    <source>
        <dbReference type="Google" id="ProtNLM"/>
    </source>
</evidence>
<sequence length="149" mass="17296">NKDVSRPIRRFLWKALQKILKIGTFGEKLGPQCAMRGECPHCKVAETMMHILIDCQIKGCATLWSLTQELWEKTGKEWVRPSYGIALGATLVQIKMPEVCVDRGATRLYRILMTEAVRFIWKIRCRRCMQRGDDDPANRTRESKLERTD</sequence>
<evidence type="ECO:0000313" key="1">
    <source>
        <dbReference type="EMBL" id="KAG7448336.1"/>
    </source>
</evidence>
<dbReference type="AlphaFoldDB" id="A0A9P7VVK9"/>